<dbReference type="GeneID" id="92080597"/>
<accession>A0ABR1Q4S0</accession>
<reference evidence="1 2" key="1">
    <citation type="submission" date="2023-01" db="EMBL/GenBank/DDBJ databases">
        <title>Analysis of 21 Apiospora genomes using comparative genomics revels a genus with tremendous synthesis potential of carbohydrate active enzymes and secondary metabolites.</title>
        <authorList>
            <person name="Sorensen T."/>
        </authorList>
    </citation>
    <scope>NUCLEOTIDE SEQUENCE [LARGE SCALE GENOMIC DNA]</scope>
    <source>
        <strain evidence="1 2">CBS 24483</strain>
    </source>
</reference>
<dbReference type="RefSeq" id="XP_066697026.1">
    <property type="nucleotide sequence ID" value="XM_066847535.1"/>
</dbReference>
<dbReference type="EMBL" id="JAQQWE010000007">
    <property type="protein sequence ID" value="KAK7946992.1"/>
    <property type="molecule type" value="Genomic_DNA"/>
</dbReference>
<comment type="caution">
    <text evidence="1">The sequence shown here is derived from an EMBL/GenBank/DDBJ whole genome shotgun (WGS) entry which is preliminary data.</text>
</comment>
<gene>
    <name evidence="1" type="ORF">PG986_011313</name>
</gene>
<sequence length="74" mass="8006">MANAGLLADAVKQDATFEDESAKRLAAAPTPDELAKSLAQTLLAVTEAEDLVSKLVFFIFLYNKSGTPTYLRLM</sequence>
<protein>
    <submittedName>
        <fullName evidence="1">Uncharacterized protein</fullName>
    </submittedName>
</protein>
<name>A0ABR1Q4S0_9PEZI</name>
<evidence type="ECO:0000313" key="1">
    <source>
        <dbReference type="EMBL" id="KAK7946992.1"/>
    </source>
</evidence>
<dbReference type="Proteomes" id="UP001391051">
    <property type="component" value="Unassembled WGS sequence"/>
</dbReference>
<evidence type="ECO:0000313" key="2">
    <source>
        <dbReference type="Proteomes" id="UP001391051"/>
    </source>
</evidence>
<organism evidence="1 2">
    <name type="scientific">Apiospora aurea</name>
    <dbReference type="NCBI Taxonomy" id="335848"/>
    <lineage>
        <taxon>Eukaryota</taxon>
        <taxon>Fungi</taxon>
        <taxon>Dikarya</taxon>
        <taxon>Ascomycota</taxon>
        <taxon>Pezizomycotina</taxon>
        <taxon>Sordariomycetes</taxon>
        <taxon>Xylariomycetidae</taxon>
        <taxon>Amphisphaeriales</taxon>
        <taxon>Apiosporaceae</taxon>
        <taxon>Apiospora</taxon>
    </lineage>
</organism>
<proteinExistence type="predicted"/>
<keyword evidence="2" id="KW-1185">Reference proteome</keyword>